<evidence type="ECO:0000256" key="6">
    <source>
        <dbReference type="ARBA" id="ARBA00023136"/>
    </source>
</evidence>
<comment type="subcellular location">
    <subcellularLocation>
        <location evidence="1">Membrane</location>
        <topology evidence="1">Multi-pass membrane protein</topology>
    </subcellularLocation>
</comment>
<evidence type="ECO:0008006" key="11">
    <source>
        <dbReference type="Google" id="ProtNLM"/>
    </source>
</evidence>
<accession>A0AAU9WH43</accession>
<dbReference type="PANTHER" id="PTHR15362">
    <property type="entry name" value="PHOSPHATIDYLINOSITOL SYNTHASE"/>
    <property type="match status" value="1"/>
</dbReference>
<feature type="non-terminal residue" evidence="9">
    <location>
        <position position="1"/>
    </location>
</feature>
<keyword evidence="7" id="KW-1208">Phospholipid metabolism</keyword>
<keyword evidence="5" id="KW-0443">Lipid metabolism</keyword>
<dbReference type="InterPro" id="IPR043130">
    <property type="entry name" value="CDP-OH_PTrfase_TM_dom"/>
</dbReference>
<proteinExistence type="inferred from homology"/>
<gene>
    <name evidence="9" type="ORF">PMEA_00004238</name>
</gene>
<keyword evidence="4" id="KW-1133">Transmembrane helix</keyword>
<reference evidence="9 10" key="1">
    <citation type="submission" date="2022-05" db="EMBL/GenBank/DDBJ databases">
        <authorList>
            <consortium name="Genoscope - CEA"/>
            <person name="William W."/>
        </authorList>
    </citation>
    <scope>NUCLEOTIDE SEQUENCE [LARGE SCALE GENOMIC DNA]</scope>
</reference>
<evidence type="ECO:0000256" key="4">
    <source>
        <dbReference type="ARBA" id="ARBA00022989"/>
    </source>
</evidence>
<evidence type="ECO:0000256" key="5">
    <source>
        <dbReference type="ARBA" id="ARBA00023098"/>
    </source>
</evidence>
<evidence type="ECO:0000256" key="8">
    <source>
        <dbReference type="RuleBase" id="RU003750"/>
    </source>
</evidence>
<dbReference type="GO" id="GO:0016020">
    <property type="term" value="C:membrane"/>
    <property type="evidence" value="ECO:0007669"/>
    <property type="project" value="UniProtKB-SubCell"/>
</dbReference>
<keyword evidence="10" id="KW-1185">Reference proteome</keyword>
<dbReference type="AlphaFoldDB" id="A0AAU9WH43"/>
<evidence type="ECO:0000313" key="9">
    <source>
        <dbReference type="EMBL" id="CAH3110180.1"/>
    </source>
</evidence>
<protein>
    <recommendedName>
        <fullName evidence="11">CDP-diacylglycerol--inositol 3-phosphatidyltransferase</fullName>
    </recommendedName>
</protein>
<keyword evidence="2 8" id="KW-0808">Transferase</keyword>
<dbReference type="Pfam" id="PF01066">
    <property type="entry name" value="CDP-OH_P_transf"/>
    <property type="match status" value="1"/>
</dbReference>
<dbReference type="GO" id="GO:0005794">
    <property type="term" value="C:Golgi apparatus"/>
    <property type="evidence" value="ECO:0007669"/>
    <property type="project" value="TreeGrafter"/>
</dbReference>
<evidence type="ECO:0000313" key="10">
    <source>
        <dbReference type="Proteomes" id="UP001159428"/>
    </source>
</evidence>
<dbReference type="Proteomes" id="UP001159428">
    <property type="component" value="Unassembled WGS sequence"/>
</dbReference>
<dbReference type="GO" id="GO:0003881">
    <property type="term" value="F:CDP-diacylglycerol-inositol 3-phosphatidyltransferase activity"/>
    <property type="evidence" value="ECO:0007669"/>
    <property type="project" value="TreeGrafter"/>
</dbReference>
<evidence type="ECO:0000256" key="1">
    <source>
        <dbReference type="ARBA" id="ARBA00004141"/>
    </source>
</evidence>
<keyword evidence="3" id="KW-0812">Transmembrane</keyword>
<dbReference type="InterPro" id="IPR048254">
    <property type="entry name" value="CDP_ALCOHOL_P_TRANSF_CS"/>
</dbReference>
<dbReference type="GO" id="GO:0006661">
    <property type="term" value="P:phosphatidylinositol biosynthetic process"/>
    <property type="evidence" value="ECO:0007669"/>
    <property type="project" value="TreeGrafter"/>
</dbReference>
<dbReference type="EMBL" id="CALNXJ010000012">
    <property type="protein sequence ID" value="CAH3110180.1"/>
    <property type="molecule type" value="Genomic_DNA"/>
</dbReference>
<name>A0AAU9WH43_9CNID</name>
<dbReference type="InterPro" id="IPR000462">
    <property type="entry name" value="CDP-OH_P_trans"/>
</dbReference>
<comment type="caution">
    <text evidence="9">The sequence shown here is derived from an EMBL/GenBank/DDBJ whole genome shotgun (WGS) entry which is preliminary data.</text>
</comment>
<evidence type="ECO:0000256" key="3">
    <source>
        <dbReference type="ARBA" id="ARBA00022692"/>
    </source>
</evidence>
<evidence type="ECO:0000256" key="7">
    <source>
        <dbReference type="ARBA" id="ARBA00023264"/>
    </source>
</evidence>
<dbReference type="Gene3D" id="1.20.120.1760">
    <property type="match status" value="1"/>
</dbReference>
<comment type="similarity">
    <text evidence="8">Belongs to the CDP-alcohol phosphatidyltransferase class-I family.</text>
</comment>
<dbReference type="PANTHER" id="PTHR15362:SF4">
    <property type="entry name" value="CDP-DIACYLGLYCEROL--INOSITOL 3-PHOSPHATIDYLTRANSFERASE"/>
    <property type="match status" value="1"/>
</dbReference>
<evidence type="ECO:0000256" key="2">
    <source>
        <dbReference type="ARBA" id="ARBA00022679"/>
    </source>
</evidence>
<keyword evidence="6" id="KW-0472">Membrane</keyword>
<sequence>IHFCISLPIFTDYVRIILTLASFYNMTRRPLLTVALYFTSGIILDVADGVSARYFDQCSKFGELLDVLLDRCGRIGMMMALCTFYPQHLFLLQLLVCLEVTGSFANLYRCALITHSVDVSAKTRSQDPWLVRIFFKEPITTLVIVGQDVCVAMLYLLHFSPGPMVSLGGTAHSLWMLLAQICSPFLIYRQVIVCFLLLLRLLGDLAELHHQQPKSDKKPK</sequence>
<dbReference type="PROSITE" id="PS00379">
    <property type="entry name" value="CDP_ALCOHOL_P_TRANSF"/>
    <property type="match status" value="1"/>
</dbReference>
<organism evidence="9 10">
    <name type="scientific">Pocillopora meandrina</name>
    <dbReference type="NCBI Taxonomy" id="46732"/>
    <lineage>
        <taxon>Eukaryota</taxon>
        <taxon>Metazoa</taxon>
        <taxon>Cnidaria</taxon>
        <taxon>Anthozoa</taxon>
        <taxon>Hexacorallia</taxon>
        <taxon>Scleractinia</taxon>
        <taxon>Astrocoeniina</taxon>
        <taxon>Pocilloporidae</taxon>
        <taxon>Pocillopora</taxon>
    </lineage>
</organism>